<dbReference type="GO" id="GO:0140664">
    <property type="term" value="F:ATP-dependent DNA damage sensor activity"/>
    <property type="evidence" value="ECO:0007669"/>
    <property type="project" value="InterPro"/>
</dbReference>
<keyword evidence="4" id="KW-0812">Transmembrane</keyword>
<dbReference type="AlphaFoldDB" id="A0A1I1I7K2"/>
<organism evidence="6 7">
    <name type="scientific">Clostridium uliginosum</name>
    <dbReference type="NCBI Taxonomy" id="119641"/>
    <lineage>
        <taxon>Bacteria</taxon>
        <taxon>Bacillati</taxon>
        <taxon>Bacillota</taxon>
        <taxon>Clostridia</taxon>
        <taxon>Eubacteriales</taxon>
        <taxon>Clostridiaceae</taxon>
        <taxon>Clostridium</taxon>
    </lineage>
</organism>
<evidence type="ECO:0000313" key="6">
    <source>
        <dbReference type="EMBL" id="SFC31782.1"/>
    </source>
</evidence>
<dbReference type="EMBL" id="FOMG01000002">
    <property type="protein sequence ID" value="SFC31782.1"/>
    <property type="molecule type" value="Genomic_DNA"/>
</dbReference>
<gene>
    <name evidence="6" type="ORF">SAMN05421842_102144</name>
</gene>
<dbReference type="Gene3D" id="3.40.50.300">
    <property type="entry name" value="P-loop containing nucleotide triphosphate hydrolases"/>
    <property type="match status" value="1"/>
</dbReference>
<dbReference type="SUPFAM" id="SSF52540">
    <property type="entry name" value="P-loop containing nucleoside triphosphate hydrolases"/>
    <property type="match status" value="1"/>
</dbReference>
<dbReference type="GO" id="GO:0005829">
    <property type="term" value="C:cytosol"/>
    <property type="evidence" value="ECO:0007669"/>
    <property type="project" value="TreeGrafter"/>
</dbReference>
<feature type="transmembrane region" description="Helical" evidence="4">
    <location>
        <begin position="238"/>
        <end position="256"/>
    </location>
</feature>
<evidence type="ECO:0000256" key="2">
    <source>
        <dbReference type="ARBA" id="ARBA00022840"/>
    </source>
</evidence>
<protein>
    <submittedName>
        <fullName evidence="6">MutS domain V</fullName>
    </submittedName>
</protein>
<proteinExistence type="predicted"/>
<accession>A0A1I1I7K2</accession>
<dbReference type="Proteomes" id="UP000199263">
    <property type="component" value="Unassembled WGS sequence"/>
</dbReference>
<keyword evidence="4" id="KW-0472">Membrane</keyword>
<sequence>MIKAKDFYENNVEKNSKKSNVLLKKINIISWSRLIIVIAMMLIDYLLYKADKYTSLIFNSLFFISIFIGVALYHNIKLEDKKRIDVMIDINQKGLKRLSGEFRKSEDNGNEYLDYNHPFISDLNIFGQNSIFQWINSTVSIGGREKLVDLLSLKENLNKNEILEKQCAIKELGEKVEWRQKFILEGSLKKSSDRKLEELIEWGKKKGSMNFITIIISCIFIFINFSSIFLAVVNILPVSFLLLVFMIDFIVIKFLTKDINTDIELFNNIKNNIKEYSELLALIQDEEFNSNYLKKLKNNLSNNDISCKIEMKKISNLLDWIGDSSYNAFYLILNILIFSDVFIMRNLALWRERNGDNIDTWLKVMNEFDALNSIANISFDNCDWTCPSILDSNEIYGNEIGHPLLGDIAVKNTFSLKDQQKVALITGSNMSGKSTFLRTLGSNLVLSYIGAPVNAQNFSCGIMSIYTCITTKDNLEESISSFYAEILRIKTLIEACKRGEKVFFLLDEIFKGTNSKDRHTGAIVLINQLIKYGGIGLVSTHDLELCDLENQDKKIINYNFREFYKNNKIHFDYKLRKGKSETQNAIHLMKLAGIELI</sequence>
<reference evidence="6 7" key="1">
    <citation type="submission" date="2016-10" db="EMBL/GenBank/DDBJ databases">
        <authorList>
            <person name="de Groot N.N."/>
        </authorList>
    </citation>
    <scope>NUCLEOTIDE SEQUENCE [LARGE SCALE GENOMIC DNA]</scope>
    <source>
        <strain evidence="6 7">DSM 12992</strain>
    </source>
</reference>
<evidence type="ECO:0000313" key="7">
    <source>
        <dbReference type="Proteomes" id="UP000199263"/>
    </source>
</evidence>
<keyword evidence="4" id="KW-1133">Transmembrane helix</keyword>
<dbReference type="STRING" id="119641.SAMN05421842_102144"/>
<evidence type="ECO:0000256" key="3">
    <source>
        <dbReference type="ARBA" id="ARBA00023125"/>
    </source>
</evidence>
<keyword evidence="3" id="KW-0238">DNA-binding</keyword>
<dbReference type="PANTHER" id="PTHR11361:SF99">
    <property type="entry name" value="DNA MISMATCH REPAIR PROTEIN"/>
    <property type="match status" value="1"/>
</dbReference>
<dbReference type="InterPro" id="IPR027417">
    <property type="entry name" value="P-loop_NTPase"/>
</dbReference>
<feature type="domain" description="DNA mismatch repair proteins mutS family" evidence="5">
    <location>
        <begin position="420"/>
        <end position="596"/>
    </location>
</feature>
<feature type="transmembrane region" description="Helical" evidence="4">
    <location>
        <begin position="328"/>
        <end position="350"/>
    </location>
</feature>
<dbReference type="GO" id="GO:0005524">
    <property type="term" value="F:ATP binding"/>
    <property type="evidence" value="ECO:0007669"/>
    <property type="project" value="UniProtKB-KW"/>
</dbReference>
<keyword evidence="7" id="KW-1185">Reference proteome</keyword>
<evidence type="ECO:0000256" key="1">
    <source>
        <dbReference type="ARBA" id="ARBA00022741"/>
    </source>
</evidence>
<dbReference type="GO" id="GO:0006298">
    <property type="term" value="P:mismatch repair"/>
    <property type="evidence" value="ECO:0007669"/>
    <property type="project" value="InterPro"/>
</dbReference>
<feature type="transmembrane region" description="Helical" evidence="4">
    <location>
        <begin position="53"/>
        <end position="73"/>
    </location>
</feature>
<dbReference type="InterPro" id="IPR045076">
    <property type="entry name" value="MutS"/>
</dbReference>
<evidence type="ECO:0000259" key="5">
    <source>
        <dbReference type="SMART" id="SM00534"/>
    </source>
</evidence>
<dbReference type="InterPro" id="IPR000432">
    <property type="entry name" value="DNA_mismatch_repair_MutS_C"/>
</dbReference>
<dbReference type="GO" id="GO:0030983">
    <property type="term" value="F:mismatched DNA binding"/>
    <property type="evidence" value="ECO:0007669"/>
    <property type="project" value="InterPro"/>
</dbReference>
<dbReference type="PANTHER" id="PTHR11361">
    <property type="entry name" value="DNA MISMATCH REPAIR PROTEIN MUTS FAMILY MEMBER"/>
    <property type="match status" value="1"/>
</dbReference>
<dbReference type="RefSeq" id="WP_090088413.1">
    <property type="nucleotide sequence ID" value="NZ_FOMG01000002.1"/>
</dbReference>
<dbReference type="SMART" id="SM00534">
    <property type="entry name" value="MUTSac"/>
    <property type="match status" value="1"/>
</dbReference>
<evidence type="ECO:0000256" key="4">
    <source>
        <dbReference type="SAM" id="Phobius"/>
    </source>
</evidence>
<keyword evidence="1" id="KW-0547">Nucleotide-binding</keyword>
<dbReference type="Pfam" id="PF00488">
    <property type="entry name" value="MutS_V"/>
    <property type="match status" value="1"/>
</dbReference>
<keyword evidence="2" id="KW-0067">ATP-binding</keyword>
<dbReference type="OrthoDB" id="9802448at2"/>
<name>A0A1I1I7K2_9CLOT</name>
<feature type="transmembrane region" description="Helical" evidence="4">
    <location>
        <begin position="211"/>
        <end position="232"/>
    </location>
</feature>
<feature type="transmembrane region" description="Helical" evidence="4">
    <location>
        <begin position="26"/>
        <end position="47"/>
    </location>
</feature>